<feature type="domain" description="DinB-like" evidence="1">
    <location>
        <begin position="31"/>
        <end position="165"/>
    </location>
</feature>
<dbReference type="Gene3D" id="1.20.120.450">
    <property type="entry name" value="dinb family like domain"/>
    <property type="match status" value="1"/>
</dbReference>
<evidence type="ECO:0000313" key="3">
    <source>
        <dbReference type="Proteomes" id="UP000003586"/>
    </source>
</evidence>
<dbReference type="NCBIfam" id="NF009807">
    <property type="entry name" value="PRK13291.1"/>
    <property type="match status" value="1"/>
</dbReference>
<dbReference type="SUPFAM" id="SSF109854">
    <property type="entry name" value="DinB/YfiT-like putative metalloenzymes"/>
    <property type="match status" value="1"/>
</dbReference>
<sequence length="176" mass="20541">MIENQYPIGKLEERVFTDTVKQECLGAIRYLPNMLEAAITNLDEAQLQTSYRKGGWTVHQLVHHVADSHLNAYTRFKLGLTEENPVIRPYDEVAWAELNDVRNLPVNISVTLLYALHARWHEAIKDLSDQQWSRTLVHPATGVARPLSYYVQLYAWHGKHHVAQINYLREKRKWKT</sequence>
<dbReference type="Proteomes" id="UP000003586">
    <property type="component" value="Chromosome"/>
</dbReference>
<accession>W0EZZ9</accession>
<dbReference type="HOGENOM" id="CLU_105789_1_0_10"/>
<dbReference type="EMBL" id="CP007035">
    <property type="protein sequence ID" value="AHF14769.1"/>
    <property type="molecule type" value="Genomic_DNA"/>
</dbReference>
<reference evidence="2 3" key="1">
    <citation type="submission" date="2013-12" db="EMBL/GenBank/DDBJ databases">
        <authorList>
            <consortium name="DOE Joint Genome Institute"/>
            <person name="Eisen J."/>
            <person name="Huntemann M."/>
            <person name="Han J."/>
            <person name="Chen A."/>
            <person name="Kyrpides N."/>
            <person name="Mavromatis K."/>
            <person name="Markowitz V."/>
            <person name="Palaniappan K."/>
            <person name="Ivanova N."/>
            <person name="Schaumberg A."/>
            <person name="Pati A."/>
            <person name="Liolios K."/>
            <person name="Nordberg H.P."/>
            <person name="Cantor M.N."/>
            <person name="Hua S.X."/>
            <person name="Woyke T."/>
        </authorList>
    </citation>
    <scope>NUCLEOTIDE SEQUENCE [LARGE SCALE GENOMIC DNA]</scope>
    <source>
        <strain evidence="3">DSM 19437</strain>
    </source>
</reference>
<name>W0EZZ9_9BACT</name>
<gene>
    <name evidence="2" type="ORF">NIASO_05400</name>
</gene>
<dbReference type="Pfam" id="PF12867">
    <property type="entry name" value="DinB_2"/>
    <property type="match status" value="1"/>
</dbReference>
<organism evidence="2 3">
    <name type="scientific">Niabella soli DSM 19437</name>
    <dbReference type="NCBI Taxonomy" id="929713"/>
    <lineage>
        <taxon>Bacteria</taxon>
        <taxon>Pseudomonadati</taxon>
        <taxon>Bacteroidota</taxon>
        <taxon>Chitinophagia</taxon>
        <taxon>Chitinophagales</taxon>
        <taxon>Chitinophagaceae</taxon>
        <taxon>Niabella</taxon>
    </lineage>
</organism>
<protein>
    <submittedName>
        <fullName evidence="2">Hydrolase</fullName>
    </submittedName>
</protein>
<keyword evidence="2" id="KW-0378">Hydrolase</keyword>
<dbReference type="OrthoDB" id="9796039at2"/>
<dbReference type="RefSeq" id="WP_008582976.1">
    <property type="nucleotide sequence ID" value="NZ_CP007035.1"/>
</dbReference>
<dbReference type="KEGG" id="nso:NIASO_05400"/>
<evidence type="ECO:0000259" key="1">
    <source>
        <dbReference type="Pfam" id="PF12867"/>
    </source>
</evidence>
<dbReference type="eggNOG" id="COG2318">
    <property type="taxonomic scope" value="Bacteria"/>
</dbReference>
<dbReference type="AlphaFoldDB" id="W0EZZ9"/>
<dbReference type="InterPro" id="IPR024775">
    <property type="entry name" value="DinB-like"/>
</dbReference>
<evidence type="ECO:0000313" key="2">
    <source>
        <dbReference type="EMBL" id="AHF14769.1"/>
    </source>
</evidence>
<dbReference type="InterPro" id="IPR034660">
    <property type="entry name" value="DinB/YfiT-like"/>
</dbReference>
<keyword evidence="3" id="KW-1185">Reference proteome</keyword>
<proteinExistence type="predicted"/>
<dbReference type="GO" id="GO:0016787">
    <property type="term" value="F:hydrolase activity"/>
    <property type="evidence" value="ECO:0007669"/>
    <property type="project" value="UniProtKB-KW"/>
</dbReference>
<dbReference type="STRING" id="929713.NIASO_05400"/>